<dbReference type="AlphaFoldDB" id="A0A699H122"/>
<gene>
    <name evidence="1" type="ORF">Tci_289933</name>
</gene>
<dbReference type="Pfam" id="PF14223">
    <property type="entry name" value="Retrotran_gag_2"/>
    <property type="match status" value="1"/>
</dbReference>
<reference evidence="1" key="1">
    <citation type="journal article" date="2019" name="Sci. Rep.">
        <title>Draft genome of Tanacetum cinerariifolium, the natural source of mosquito coil.</title>
        <authorList>
            <person name="Yamashiro T."/>
            <person name="Shiraishi A."/>
            <person name="Satake H."/>
            <person name="Nakayama K."/>
        </authorList>
    </citation>
    <scope>NUCLEOTIDE SEQUENCE</scope>
</reference>
<dbReference type="EMBL" id="BKCJ010093736">
    <property type="protein sequence ID" value="GEX17958.1"/>
    <property type="molecule type" value="Genomic_DNA"/>
</dbReference>
<accession>A0A699H122</accession>
<sequence length="161" mass="17876">MKESEIISDYFNRVLTISNGMKRNDESLSDTRVIEKILPSLPPSFDYIVVAIKKSKDIGSMTINQLLGSLQAHEDKLKKGSSILKVVVVSKAGDEEEEETMSTKKMRTNGLYIEEVVGEAFSLKEEALVKEKGKTLIRAKDGSHQYVSDVYHVPVGILQSG</sequence>
<protein>
    <submittedName>
        <fullName evidence="1">Copia-type polyprotein</fullName>
    </submittedName>
</protein>
<evidence type="ECO:0000313" key="1">
    <source>
        <dbReference type="EMBL" id="GEX17958.1"/>
    </source>
</evidence>
<organism evidence="1">
    <name type="scientific">Tanacetum cinerariifolium</name>
    <name type="common">Dalmatian daisy</name>
    <name type="synonym">Chrysanthemum cinerariifolium</name>
    <dbReference type="NCBI Taxonomy" id="118510"/>
    <lineage>
        <taxon>Eukaryota</taxon>
        <taxon>Viridiplantae</taxon>
        <taxon>Streptophyta</taxon>
        <taxon>Embryophyta</taxon>
        <taxon>Tracheophyta</taxon>
        <taxon>Spermatophyta</taxon>
        <taxon>Magnoliopsida</taxon>
        <taxon>eudicotyledons</taxon>
        <taxon>Gunneridae</taxon>
        <taxon>Pentapetalae</taxon>
        <taxon>asterids</taxon>
        <taxon>campanulids</taxon>
        <taxon>Asterales</taxon>
        <taxon>Asteraceae</taxon>
        <taxon>Asteroideae</taxon>
        <taxon>Anthemideae</taxon>
        <taxon>Anthemidinae</taxon>
        <taxon>Tanacetum</taxon>
    </lineage>
</organism>
<dbReference type="PANTHER" id="PTHR35317:SF28">
    <property type="entry name" value="ZINC FINGER, CCHC-TYPE, RIBONUCLEASE H-LIKE DOMAIN, GAG-PRE-INTEGRASE DOMAIN PROTEIN-RELATED"/>
    <property type="match status" value="1"/>
</dbReference>
<name>A0A699H122_TANCI</name>
<comment type="caution">
    <text evidence="1">The sequence shown here is derived from an EMBL/GenBank/DDBJ whole genome shotgun (WGS) entry which is preliminary data.</text>
</comment>
<dbReference type="PANTHER" id="PTHR35317">
    <property type="entry name" value="OS04G0629600 PROTEIN"/>
    <property type="match status" value="1"/>
</dbReference>
<proteinExistence type="predicted"/>